<reference evidence="11 12" key="1">
    <citation type="submission" date="2019-04" db="EMBL/GenBank/DDBJ databases">
        <authorList>
            <consortium name="Wellcome Sanger Institute Data Sharing"/>
        </authorList>
    </citation>
    <scope>NUCLEOTIDE SEQUENCE [LARGE SCALE GENOMIC DNA]</scope>
</reference>
<dbReference type="SUPFAM" id="SSF55753">
    <property type="entry name" value="Actin depolymerizing proteins"/>
    <property type="match status" value="5"/>
</dbReference>
<dbReference type="SMART" id="SM00262">
    <property type="entry name" value="GEL"/>
    <property type="match status" value="4"/>
</dbReference>
<feature type="compositionally biased region" description="Basic and acidic residues" evidence="9">
    <location>
        <begin position="658"/>
        <end position="677"/>
    </location>
</feature>
<gene>
    <name evidence="11" type="primary">SVIL</name>
</gene>
<evidence type="ECO:0000313" key="11">
    <source>
        <dbReference type="Ensembl" id="ENSSFOP00015068967.1"/>
    </source>
</evidence>
<protein>
    <submittedName>
        <fullName evidence="11">Supervillin</fullName>
    </submittedName>
</protein>
<dbReference type="CDD" id="cd11280">
    <property type="entry name" value="gelsolin_like"/>
    <property type="match status" value="1"/>
</dbReference>
<feature type="region of interest" description="Disordered" evidence="9">
    <location>
        <begin position="337"/>
        <end position="381"/>
    </location>
</feature>
<dbReference type="Proteomes" id="UP000694397">
    <property type="component" value="Chromosome 7"/>
</dbReference>
<dbReference type="CDD" id="cd11289">
    <property type="entry name" value="gelsolin_S2_like"/>
    <property type="match status" value="1"/>
</dbReference>
<evidence type="ECO:0000256" key="6">
    <source>
        <dbReference type="ARBA" id="ARBA00023136"/>
    </source>
</evidence>
<dbReference type="InterPro" id="IPR007122">
    <property type="entry name" value="Villin/Gelsolin"/>
</dbReference>
<dbReference type="SMART" id="SM00153">
    <property type="entry name" value="VHP"/>
    <property type="match status" value="1"/>
</dbReference>
<evidence type="ECO:0000259" key="10">
    <source>
        <dbReference type="PROSITE" id="PS51089"/>
    </source>
</evidence>
<feature type="domain" description="HP" evidence="10">
    <location>
        <begin position="1753"/>
        <end position="1816"/>
    </location>
</feature>
<feature type="compositionally biased region" description="Polar residues" evidence="9">
    <location>
        <begin position="131"/>
        <end position="142"/>
    </location>
</feature>
<evidence type="ECO:0000256" key="3">
    <source>
        <dbReference type="ARBA" id="ARBA00008418"/>
    </source>
</evidence>
<accession>A0A8C9W563</accession>
<dbReference type="CDD" id="cd11288">
    <property type="entry name" value="gelsolin_S5_like"/>
    <property type="match status" value="1"/>
</dbReference>
<reference evidence="11" key="2">
    <citation type="submission" date="2025-08" db="UniProtKB">
        <authorList>
            <consortium name="Ensembl"/>
        </authorList>
    </citation>
    <scope>IDENTIFICATION</scope>
</reference>
<comment type="subcellular location">
    <subcellularLocation>
        <location evidence="2">Cytoplasm</location>
        <location evidence="2">Cytoskeleton</location>
    </subcellularLocation>
    <subcellularLocation>
        <location evidence="1">Membrane</location>
        <topology evidence="1">Peripheral membrane protein</topology>
    </subcellularLocation>
</comment>
<organism evidence="11 12">
    <name type="scientific">Scleropages formosus</name>
    <name type="common">Asian bonytongue</name>
    <name type="synonym">Osteoglossum formosum</name>
    <dbReference type="NCBI Taxonomy" id="113540"/>
    <lineage>
        <taxon>Eukaryota</taxon>
        <taxon>Metazoa</taxon>
        <taxon>Chordata</taxon>
        <taxon>Craniata</taxon>
        <taxon>Vertebrata</taxon>
        <taxon>Euteleostomi</taxon>
        <taxon>Actinopterygii</taxon>
        <taxon>Neopterygii</taxon>
        <taxon>Teleostei</taxon>
        <taxon>Osteoglossocephala</taxon>
        <taxon>Osteoglossomorpha</taxon>
        <taxon>Osteoglossiformes</taxon>
        <taxon>Osteoglossidae</taxon>
        <taxon>Scleropages</taxon>
    </lineage>
</organism>
<dbReference type="Pfam" id="PF02209">
    <property type="entry name" value="VHP"/>
    <property type="match status" value="1"/>
</dbReference>
<dbReference type="InterPro" id="IPR003128">
    <property type="entry name" value="Villin_headpiece"/>
</dbReference>
<dbReference type="OrthoDB" id="28894at2759"/>
<dbReference type="InterPro" id="IPR036886">
    <property type="entry name" value="Villin_headpiece_dom_sf"/>
</dbReference>
<evidence type="ECO:0000256" key="2">
    <source>
        <dbReference type="ARBA" id="ARBA00004245"/>
    </source>
</evidence>
<keyword evidence="7" id="KW-0009">Actin-binding</keyword>
<evidence type="ECO:0000256" key="9">
    <source>
        <dbReference type="SAM" id="MobiDB-lite"/>
    </source>
</evidence>
<evidence type="ECO:0000256" key="5">
    <source>
        <dbReference type="ARBA" id="ARBA00022737"/>
    </source>
</evidence>
<dbReference type="FunFam" id="1.10.950.10:FF:000003">
    <property type="entry name" value="supervillin isoform X2"/>
    <property type="match status" value="1"/>
</dbReference>
<dbReference type="Gene3D" id="3.40.20.10">
    <property type="entry name" value="Severin"/>
    <property type="match status" value="5"/>
</dbReference>
<evidence type="ECO:0000256" key="4">
    <source>
        <dbReference type="ARBA" id="ARBA00022490"/>
    </source>
</evidence>
<proteinExistence type="inferred from homology"/>
<dbReference type="CDD" id="cd11293">
    <property type="entry name" value="gelsolin_S4_like"/>
    <property type="match status" value="1"/>
</dbReference>
<dbReference type="GO" id="GO:0008154">
    <property type="term" value="P:actin polymerization or depolymerization"/>
    <property type="evidence" value="ECO:0007669"/>
    <property type="project" value="TreeGrafter"/>
</dbReference>
<dbReference type="PROSITE" id="PS51089">
    <property type="entry name" value="HP"/>
    <property type="match status" value="1"/>
</dbReference>
<dbReference type="GO" id="GO:0051014">
    <property type="term" value="P:actin filament severing"/>
    <property type="evidence" value="ECO:0007669"/>
    <property type="project" value="TreeGrafter"/>
</dbReference>
<feature type="compositionally biased region" description="Basic and acidic residues" evidence="9">
    <location>
        <begin position="417"/>
        <end position="430"/>
    </location>
</feature>
<name>A0A8C9W563_SCLFO</name>
<dbReference type="GO" id="GO:0005546">
    <property type="term" value="F:phosphatidylinositol-4,5-bisphosphate binding"/>
    <property type="evidence" value="ECO:0007669"/>
    <property type="project" value="TreeGrafter"/>
</dbReference>
<keyword evidence="8" id="KW-0206">Cytoskeleton</keyword>
<feature type="region of interest" description="Disordered" evidence="9">
    <location>
        <begin position="105"/>
        <end position="157"/>
    </location>
</feature>
<evidence type="ECO:0000256" key="8">
    <source>
        <dbReference type="ARBA" id="ARBA00023212"/>
    </source>
</evidence>
<feature type="region of interest" description="Disordered" evidence="9">
    <location>
        <begin position="400"/>
        <end position="435"/>
    </location>
</feature>
<dbReference type="Gene3D" id="1.10.950.10">
    <property type="entry name" value="Villin headpiece domain"/>
    <property type="match status" value="1"/>
</dbReference>
<dbReference type="PANTHER" id="PTHR11977:SF136">
    <property type="entry name" value="LOW QUALITY PROTEIN: SUPERVILLIN"/>
    <property type="match status" value="1"/>
</dbReference>
<feature type="region of interest" description="Disordered" evidence="9">
    <location>
        <begin position="515"/>
        <end position="537"/>
    </location>
</feature>
<feature type="compositionally biased region" description="Basic and acidic residues" evidence="9">
    <location>
        <begin position="354"/>
        <end position="364"/>
    </location>
</feature>
<evidence type="ECO:0000256" key="7">
    <source>
        <dbReference type="ARBA" id="ARBA00023203"/>
    </source>
</evidence>
<keyword evidence="6" id="KW-0472">Membrane</keyword>
<dbReference type="InterPro" id="IPR007123">
    <property type="entry name" value="Gelsolin-like_dom"/>
</dbReference>
<evidence type="ECO:0000313" key="12">
    <source>
        <dbReference type="Proteomes" id="UP000694397"/>
    </source>
</evidence>
<feature type="compositionally biased region" description="Low complexity" evidence="9">
    <location>
        <begin position="641"/>
        <end position="654"/>
    </location>
</feature>
<dbReference type="GO" id="GO:0051016">
    <property type="term" value="P:barbed-end actin filament capping"/>
    <property type="evidence" value="ECO:0007669"/>
    <property type="project" value="TreeGrafter"/>
</dbReference>
<dbReference type="Ensembl" id="ENSSFOT00015043822.1">
    <property type="protein sequence ID" value="ENSSFOP00015068967.1"/>
    <property type="gene ID" value="ENSSFOG00015006153.2"/>
</dbReference>
<dbReference type="GO" id="GO:0015629">
    <property type="term" value="C:actin cytoskeleton"/>
    <property type="evidence" value="ECO:0007669"/>
    <property type="project" value="TreeGrafter"/>
</dbReference>
<dbReference type="Pfam" id="PF00626">
    <property type="entry name" value="Gelsolin"/>
    <property type="match status" value="1"/>
</dbReference>
<comment type="similarity">
    <text evidence="3">Belongs to the villin/gelsolin family.</text>
</comment>
<reference evidence="11" key="3">
    <citation type="submission" date="2025-09" db="UniProtKB">
        <authorList>
            <consortium name="Ensembl"/>
        </authorList>
    </citation>
    <scope>IDENTIFICATION</scope>
</reference>
<dbReference type="SUPFAM" id="SSF47050">
    <property type="entry name" value="VHP, Villin headpiece domain"/>
    <property type="match status" value="1"/>
</dbReference>
<feature type="region of interest" description="Disordered" evidence="9">
    <location>
        <begin position="468"/>
        <end position="499"/>
    </location>
</feature>
<feature type="region of interest" description="Disordered" evidence="9">
    <location>
        <begin position="1"/>
        <end position="45"/>
    </location>
</feature>
<sequence length="1816" mass="202179">MARRLEGIESDSSLVASRLLEEDTPRYTRASDPGDPCVVGEGLSGWGSKGSIPEKHLLWGTMDSKAERIARYKAERRRQLAERYGVSLEHEAEAELAPRYVRARADQETRRGYGRGQGLEERSLGRGGGTSYSSTAVPSSPKGSRRASLPSARHGVSPGDLFIEQQAQSILSRQGQLARTSKPIERTSSATDLAIRPVGHTSRQTERGSGPAGGAAGQGTAVTQETLRGGHLGSEMPVYLRRGASFLPAQHRITETSATKQKIRTRSMSDIGVTQRSSRVVIRSVEQTASKEAPVSNGELGTLDTRVSVAQLRHSYLENANAARAELAALEAESAARAERERGARKPRRYISPGDDRKTSERFRTQPITSAERLESSDEEKLDERAKLSVAAKRSLFREMEKTSEGGVPKPRSRNAAVERRLRRAQDRSRTQPVTTEEVVIAATVPAHIAAPRIPSPTVVTSTITLQASSQQGPLDSQPTPVPPAAMPEESPEEPDTSTLSLAEKMALFNRLAQPIAKGPGEGGGAASEARQRRAAARFQTQPITLGEVAQVRLAGEALGSNPTRTPLECLGSNPVSSQSHLIFRSVCNPRSLCLSSAASERAVCNACAVCACVCVCVFAHTVARTELLETSVSVRAATAATETAAAPSSISEAQRTLAEERPQDPGDNAPLDRRPTEEEDLDGMSVRQMSIKERLALLKKSGEEDWRNRINKKQEVVKAAVQEQHTQLWELEDSFKKKEPVFSSTYSPPPTVAMLFPTPDLALPQRMGEEIEAQMTIEERKQLITSKEETWRSKGQGAANDSAQFTVAARMVKKGLTVPSILNPLLSPLTGNVKSSASAIGKPQEEIEARPDMNLESDHKLDKLESFLGRLNSKVAGLQETTLTVTEKAVKEVMKLDDEIFSKFYRRMAEFPRIGSRIEITDDFDSIFGPHTPKLTSAMVEHKRAVRPLRNVQASRNPLKMLAAREDIRHEYMEQRLNVGLLESKRMKSEKMNKASGFSEAAIAGLASKESFSNVSLRSVNITEQMSNNSAVPYKKLMLMQVKGRRHVQTRLVEPRASSINSGDCFLLVTPQHCFVWMGEFANVIEKAKASELAVFIQTKRDLGCRASHVQTIEEGVDSQSHAAKEFWNLLGGQANYQPAGPPEEDEMYESAITETNCTYRLMEDKLVPDDDFWGRAPRSSLLNSKEVLVFDFGSEVYVWHGKEVTLPQRKVAFQLAKHLWNGTFDYTNCDVNPLDPGGCNSLIPRKGQGRPDWAIFGRLTEHNETTLFKEKFLDWTDTKRSSPKNANEQASEQKQGHECRPYDALLMLPVLQTPVSTVLDGVDVGRGYGLVEGDDRRRFEINTLSVDVWHILEFDYSRLPRQSIGQFHEGDAYVVKWRYMVSATVGRRQNPEQVRASGAGKEKCSYFFWQGRHSTVSEKGTSALMTVELDEERGAQVSRVLEPSERSQGKEPPCFLQCFNGGMIVHSGKREEEEENTQSEWRLYCVRGEVPVEGHLLEVACHCSSLRSRTSMILLNVNRALIYLWHGCKAQLHTRQVGRTAANCIKEQCPLEAGLHSSSKVTIHECDEGAEPAGFWDAVGRRDRKAYDCMLQDPGKFDFTPRLFQLSSSSGEFVAVEFFYPARHPELVTSLPFLQEELYTAMQPALFLVDNFHEVYLWQGWWPQDCESTGSARIRWDADRKCAMETVLQYCRGMKNEKKPQKSYLIHAGLEPLTFTNMFPSWEHREDIAEITEREAEVCNQIILVEDVLARLCQSSYPLEELLARPLPEGVDPLRLEAYLSDEDFERALEMTREEFEGLPGWKQMNVKKAKGLF</sequence>
<dbReference type="InterPro" id="IPR029006">
    <property type="entry name" value="ADF-H/Gelsolin-like_dom_sf"/>
</dbReference>
<keyword evidence="4" id="KW-0963">Cytoplasm</keyword>
<keyword evidence="5" id="KW-0677">Repeat</keyword>
<feature type="region of interest" description="Disordered" evidence="9">
    <location>
        <begin position="641"/>
        <end position="686"/>
    </location>
</feature>
<evidence type="ECO:0000256" key="1">
    <source>
        <dbReference type="ARBA" id="ARBA00004170"/>
    </source>
</evidence>
<dbReference type="FunFam" id="3.40.20.10:FF:000013">
    <property type="entry name" value="supervillin isoform X1"/>
    <property type="match status" value="1"/>
</dbReference>
<dbReference type="GeneTree" id="ENSGT00940000154653"/>
<dbReference type="GO" id="GO:0051015">
    <property type="term" value="F:actin filament binding"/>
    <property type="evidence" value="ECO:0007669"/>
    <property type="project" value="InterPro"/>
</dbReference>
<feature type="compositionally biased region" description="Polar residues" evidence="9">
    <location>
        <begin position="468"/>
        <end position="479"/>
    </location>
</feature>
<dbReference type="GO" id="GO:0005737">
    <property type="term" value="C:cytoplasm"/>
    <property type="evidence" value="ECO:0007669"/>
    <property type="project" value="TreeGrafter"/>
</dbReference>
<dbReference type="PANTHER" id="PTHR11977">
    <property type="entry name" value="VILLIN"/>
    <property type="match status" value="1"/>
</dbReference>
<keyword evidence="12" id="KW-1185">Reference proteome</keyword>
<feature type="region of interest" description="Disordered" evidence="9">
    <location>
        <begin position="173"/>
        <end position="220"/>
    </location>
</feature>
<dbReference type="GO" id="GO:0016020">
    <property type="term" value="C:membrane"/>
    <property type="evidence" value="ECO:0007669"/>
    <property type="project" value="UniProtKB-SubCell"/>
</dbReference>